<proteinExistence type="inferred from homology"/>
<dbReference type="CDD" id="cd00018">
    <property type="entry name" value="AP2"/>
    <property type="match status" value="1"/>
</dbReference>
<dbReference type="Proteomes" id="UP000737018">
    <property type="component" value="Unassembled WGS sequence"/>
</dbReference>
<evidence type="ECO:0000256" key="6">
    <source>
        <dbReference type="ARBA" id="ARBA00024343"/>
    </source>
</evidence>
<dbReference type="GO" id="GO:0003700">
    <property type="term" value="F:DNA-binding transcription factor activity"/>
    <property type="evidence" value="ECO:0007669"/>
    <property type="project" value="InterPro"/>
</dbReference>
<keyword evidence="10" id="KW-1185">Reference proteome</keyword>
<dbReference type="PANTHER" id="PTHR31190">
    <property type="entry name" value="DNA-BINDING DOMAIN"/>
    <property type="match status" value="1"/>
</dbReference>
<dbReference type="PROSITE" id="PS51032">
    <property type="entry name" value="AP2_ERF"/>
    <property type="match status" value="1"/>
</dbReference>
<gene>
    <name evidence="9" type="ORF">CMV_022064</name>
</gene>
<feature type="region of interest" description="Disordered" evidence="7">
    <location>
        <begin position="150"/>
        <end position="178"/>
    </location>
</feature>
<feature type="domain" description="AP2/ERF" evidence="8">
    <location>
        <begin position="82"/>
        <end position="140"/>
    </location>
</feature>
<evidence type="ECO:0000256" key="3">
    <source>
        <dbReference type="ARBA" id="ARBA00023125"/>
    </source>
</evidence>
<dbReference type="GO" id="GO:0005634">
    <property type="term" value="C:nucleus"/>
    <property type="evidence" value="ECO:0007669"/>
    <property type="project" value="UniProtKB-SubCell"/>
</dbReference>
<comment type="similarity">
    <text evidence="6">Belongs to the AP2/ERF transcription factor family. ERF subfamily.</text>
</comment>
<comment type="subcellular location">
    <subcellularLocation>
        <location evidence="1">Nucleus</location>
    </subcellularLocation>
</comment>
<reference evidence="9" key="1">
    <citation type="submission" date="2020-03" db="EMBL/GenBank/DDBJ databases">
        <title>Castanea mollissima Vanexum genome sequencing.</title>
        <authorList>
            <person name="Staton M."/>
        </authorList>
    </citation>
    <scope>NUCLEOTIDE SEQUENCE</scope>
    <source>
        <tissue evidence="9">Leaf</tissue>
    </source>
</reference>
<dbReference type="InterPro" id="IPR036955">
    <property type="entry name" value="AP2/ERF_dom_sf"/>
</dbReference>
<dbReference type="PRINTS" id="PR00367">
    <property type="entry name" value="ETHRSPELEMNT"/>
</dbReference>
<organism evidence="9 10">
    <name type="scientific">Castanea mollissima</name>
    <name type="common">Chinese chestnut</name>
    <dbReference type="NCBI Taxonomy" id="60419"/>
    <lineage>
        <taxon>Eukaryota</taxon>
        <taxon>Viridiplantae</taxon>
        <taxon>Streptophyta</taxon>
        <taxon>Embryophyta</taxon>
        <taxon>Tracheophyta</taxon>
        <taxon>Spermatophyta</taxon>
        <taxon>Magnoliopsida</taxon>
        <taxon>eudicotyledons</taxon>
        <taxon>Gunneridae</taxon>
        <taxon>Pentapetalae</taxon>
        <taxon>rosids</taxon>
        <taxon>fabids</taxon>
        <taxon>Fagales</taxon>
        <taxon>Fagaceae</taxon>
        <taxon>Castanea</taxon>
    </lineage>
</organism>
<evidence type="ECO:0000256" key="1">
    <source>
        <dbReference type="ARBA" id="ARBA00004123"/>
    </source>
</evidence>
<dbReference type="OrthoDB" id="552345at2759"/>
<name>A0A8J4QMW5_9ROSI</name>
<dbReference type="InterPro" id="IPR016177">
    <property type="entry name" value="DNA-bd_dom_sf"/>
</dbReference>
<keyword evidence="4" id="KW-0804">Transcription</keyword>
<dbReference type="InterPro" id="IPR001471">
    <property type="entry name" value="AP2/ERF_dom"/>
</dbReference>
<dbReference type="InterPro" id="IPR044808">
    <property type="entry name" value="ERF_plant"/>
</dbReference>
<dbReference type="EMBL" id="JRKL02004530">
    <property type="protein sequence ID" value="KAF3952370.1"/>
    <property type="molecule type" value="Genomic_DNA"/>
</dbReference>
<dbReference type="PANTHER" id="PTHR31190:SF102">
    <property type="entry name" value="AP2_ERF DOMAIN-CONTAINING PROTEIN"/>
    <property type="match status" value="1"/>
</dbReference>
<evidence type="ECO:0000256" key="4">
    <source>
        <dbReference type="ARBA" id="ARBA00023163"/>
    </source>
</evidence>
<dbReference type="AlphaFoldDB" id="A0A8J4QMW5"/>
<keyword evidence="2" id="KW-0805">Transcription regulation</keyword>
<comment type="caution">
    <text evidence="9">The sequence shown here is derived from an EMBL/GenBank/DDBJ whole genome shotgun (WGS) entry which is preliminary data.</text>
</comment>
<protein>
    <recommendedName>
        <fullName evidence="8">AP2/ERF domain-containing protein</fullName>
    </recommendedName>
</protein>
<keyword evidence="3" id="KW-0238">DNA-binding</keyword>
<evidence type="ECO:0000313" key="9">
    <source>
        <dbReference type="EMBL" id="KAF3952370.1"/>
    </source>
</evidence>
<dbReference type="SMART" id="SM00380">
    <property type="entry name" value="AP2"/>
    <property type="match status" value="1"/>
</dbReference>
<keyword evidence="5" id="KW-0539">Nucleus</keyword>
<evidence type="ECO:0000313" key="10">
    <source>
        <dbReference type="Proteomes" id="UP000737018"/>
    </source>
</evidence>
<evidence type="ECO:0000256" key="2">
    <source>
        <dbReference type="ARBA" id="ARBA00023015"/>
    </source>
</evidence>
<dbReference type="SUPFAM" id="SSF54171">
    <property type="entry name" value="DNA-binding domain"/>
    <property type="match status" value="1"/>
</dbReference>
<dbReference type="Gene3D" id="3.30.730.10">
    <property type="entry name" value="AP2/ERF domain"/>
    <property type="match status" value="1"/>
</dbReference>
<sequence length="234" mass="25831">MDSDFAALNSIQQYLLSDFEPPTTMMFSQSPSFADNVFLAESWGYSVPSSNVVDPVKVEPLEAASKEGVVAGAAARETHAPHFRGVRRRPWGKYAAEIRDPKKNGARVWLGTYETPEDAALAYDKAAFKMRGSKAKLNFPHLIGSSQVVEPVRVTHKRRSPELSSPSSDDGGSKNKRSRICWGASSVGQADMPIIGEGSSDQANITWQSLVNNEPITWWRSLDYLSYDIPNSMF</sequence>
<evidence type="ECO:0000256" key="7">
    <source>
        <dbReference type="SAM" id="MobiDB-lite"/>
    </source>
</evidence>
<dbReference type="Pfam" id="PF00847">
    <property type="entry name" value="AP2"/>
    <property type="match status" value="1"/>
</dbReference>
<dbReference type="GO" id="GO:0003677">
    <property type="term" value="F:DNA binding"/>
    <property type="evidence" value="ECO:0007669"/>
    <property type="project" value="UniProtKB-KW"/>
</dbReference>
<dbReference type="GO" id="GO:0009873">
    <property type="term" value="P:ethylene-activated signaling pathway"/>
    <property type="evidence" value="ECO:0007669"/>
    <property type="project" value="InterPro"/>
</dbReference>
<evidence type="ECO:0000259" key="8">
    <source>
        <dbReference type="PROSITE" id="PS51032"/>
    </source>
</evidence>
<dbReference type="FunFam" id="3.30.730.10:FF:000001">
    <property type="entry name" value="Ethylene-responsive transcription factor 2"/>
    <property type="match status" value="1"/>
</dbReference>
<evidence type="ECO:0000256" key="5">
    <source>
        <dbReference type="ARBA" id="ARBA00023242"/>
    </source>
</evidence>
<accession>A0A8J4QMW5</accession>